<organism evidence="1">
    <name type="scientific">Micrurus paraensis</name>
    <dbReference type="NCBI Taxonomy" id="1970185"/>
    <lineage>
        <taxon>Eukaryota</taxon>
        <taxon>Metazoa</taxon>
        <taxon>Chordata</taxon>
        <taxon>Craniata</taxon>
        <taxon>Vertebrata</taxon>
        <taxon>Euteleostomi</taxon>
        <taxon>Lepidosauria</taxon>
        <taxon>Squamata</taxon>
        <taxon>Bifurcata</taxon>
        <taxon>Unidentata</taxon>
        <taxon>Episquamata</taxon>
        <taxon>Toxicofera</taxon>
        <taxon>Serpentes</taxon>
        <taxon>Colubroidea</taxon>
        <taxon>Elapidae</taxon>
        <taxon>Elapinae</taxon>
        <taxon>Micrurus</taxon>
    </lineage>
</organism>
<sequence>MTNILERVTLVYYYPARGAGIIFFQILYQATPAKGMQAFRYSGGIDKITIAKAAGYMGIDVPKFNFSCQHLWCLLKQHFFSESAIQRPSSQHSLVNRWCQRN</sequence>
<dbReference type="EMBL" id="IACL01089321">
    <property type="protein sequence ID" value="LAB12639.1"/>
    <property type="molecule type" value="Transcribed_RNA"/>
</dbReference>
<reference evidence="1" key="2">
    <citation type="submission" date="2017-11" db="EMBL/GenBank/DDBJ databases">
        <title>Coralsnake Venomics: Analyses of Venom Gland Transcriptomes and Proteomes of Six Brazilian Taxa.</title>
        <authorList>
            <person name="Aird S.D."/>
            <person name="Jorge da Silva N."/>
            <person name="Qiu L."/>
            <person name="Villar-Briones A."/>
            <person name="Aparecida-Saddi V."/>
            <person name="Campos-Telles M.P."/>
            <person name="Grau M."/>
            <person name="Mikheyev A.S."/>
        </authorList>
    </citation>
    <scope>NUCLEOTIDE SEQUENCE</scope>
    <source>
        <tissue evidence="1">Venom_gland</tissue>
    </source>
</reference>
<name>A0A2D4KVA8_9SAUR</name>
<proteinExistence type="predicted"/>
<accession>A0A2D4KVA8</accession>
<evidence type="ECO:0000313" key="1">
    <source>
        <dbReference type="EMBL" id="LAB12639.1"/>
    </source>
</evidence>
<reference evidence="1" key="1">
    <citation type="submission" date="2017-07" db="EMBL/GenBank/DDBJ databases">
        <authorList>
            <person name="Mikheyev A."/>
            <person name="Grau M."/>
        </authorList>
    </citation>
    <scope>NUCLEOTIDE SEQUENCE</scope>
    <source>
        <tissue evidence="1">Venom_gland</tissue>
    </source>
</reference>
<dbReference type="AlphaFoldDB" id="A0A2D4KVA8"/>
<protein>
    <submittedName>
        <fullName evidence="1">Uncharacterized protein</fullName>
    </submittedName>
</protein>